<feature type="signal peptide" evidence="1">
    <location>
        <begin position="1"/>
        <end position="18"/>
    </location>
</feature>
<sequence length="121" mass="13087">MHVQLTCCVFVLLGFGHGNQLGKQYGSVDDVIASADVVFFDMPGCPYCADAERALNDKGIAFKKVNIAAYKPALREKTGKTSAPSVWIKGTYVGGCNDGTEPWHGVKPMLSNGKFEEMIRA</sequence>
<dbReference type="SUPFAM" id="SSF52833">
    <property type="entry name" value="Thioredoxin-like"/>
    <property type="match status" value="1"/>
</dbReference>
<name>A0A7S1EZQ9_NOCSC</name>
<proteinExistence type="predicted"/>
<evidence type="ECO:0000256" key="1">
    <source>
        <dbReference type="SAM" id="SignalP"/>
    </source>
</evidence>
<dbReference type="InterPro" id="IPR014025">
    <property type="entry name" value="Glutaredoxin_subgr"/>
</dbReference>
<feature type="chain" id="PRO_5030992656" description="Glutaredoxin domain-containing protein" evidence="1">
    <location>
        <begin position="19"/>
        <end position="121"/>
    </location>
</feature>
<dbReference type="InterPro" id="IPR002109">
    <property type="entry name" value="Glutaredoxin"/>
</dbReference>
<dbReference type="PROSITE" id="PS51354">
    <property type="entry name" value="GLUTAREDOXIN_2"/>
    <property type="match status" value="1"/>
</dbReference>
<reference evidence="3" key="1">
    <citation type="submission" date="2021-01" db="EMBL/GenBank/DDBJ databases">
        <authorList>
            <person name="Corre E."/>
            <person name="Pelletier E."/>
            <person name="Niang G."/>
            <person name="Scheremetjew M."/>
            <person name="Finn R."/>
            <person name="Kale V."/>
            <person name="Holt S."/>
            <person name="Cochrane G."/>
            <person name="Meng A."/>
            <person name="Brown T."/>
            <person name="Cohen L."/>
        </authorList>
    </citation>
    <scope>NUCLEOTIDE SEQUENCE</scope>
</reference>
<dbReference type="PRINTS" id="PR00160">
    <property type="entry name" value="GLUTAREDOXIN"/>
</dbReference>
<keyword evidence="1" id="KW-0732">Signal</keyword>
<accession>A0A7S1EZQ9</accession>
<feature type="domain" description="Glutaredoxin" evidence="2">
    <location>
        <begin position="37"/>
        <end position="93"/>
    </location>
</feature>
<dbReference type="EMBL" id="HBFQ01011228">
    <property type="protein sequence ID" value="CAD8833523.1"/>
    <property type="molecule type" value="Transcribed_RNA"/>
</dbReference>
<dbReference type="Gene3D" id="3.40.30.10">
    <property type="entry name" value="Glutaredoxin"/>
    <property type="match status" value="1"/>
</dbReference>
<dbReference type="Pfam" id="PF00462">
    <property type="entry name" value="Glutaredoxin"/>
    <property type="match status" value="1"/>
</dbReference>
<evidence type="ECO:0000259" key="2">
    <source>
        <dbReference type="Pfam" id="PF00462"/>
    </source>
</evidence>
<protein>
    <recommendedName>
        <fullName evidence="2">Glutaredoxin domain-containing protein</fullName>
    </recommendedName>
</protein>
<dbReference type="InterPro" id="IPR036249">
    <property type="entry name" value="Thioredoxin-like_sf"/>
</dbReference>
<dbReference type="AlphaFoldDB" id="A0A7S1EZQ9"/>
<organism evidence="3">
    <name type="scientific">Noctiluca scintillans</name>
    <name type="common">Sea sparkle</name>
    <name type="synonym">Red tide dinoflagellate</name>
    <dbReference type="NCBI Taxonomy" id="2966"/>
    <lineage>
        <taxon>Eukaryota</taxon>
        <taxon>Sar</taxon>
        <taxon>Alveolata</taxon>
        <taxon>Dinophyceae</taxon>
        <taxon>Noctilucales</taxon>
        <taxon>Noctilucaceae</taxon>
        <taxon>Noctiluca</taxon>
    </lineage>
</organism>
<evidence type="ECO:0000313" key="3">
    <source>
        <dbReference type="EMBL" id="CAD8833523.1"/>
    </source>
</evidence>
<gene>
    <name evidence="3" type="ORF">NSCI0253_LOCUS7871</name>
</gene>